<keyword evidence="4" id="KW-1185">Reference proteome</keyword>
<feature type="domain" description="DUF7168" evidence="2">
    <location>
        <begin position="58"/>
        <end position="195"/>
    </location>
</feature>
<name>A0A1T4LS39_9LACT</name>
<dbReference type="STRING" id="1121925.SAMN02746011_01184"/>
<evidence type="ECO:0000313" key="4">
    <source>
        <dbReference type="Proteomes" id="UP000189941"/>
    </source>
</evidence>
<proteinExistence type="predicted"/>
<dbReference type="Pfam" id="PF23771">
    <property type="entry name" value="DUF7168"/>
    <property type="match status" value="1"/>
</dbReference>
<evidence type="ECO:0000259" key="1">
    <source>
        <dbReference type="Pfam" id="PF10979"/>
    </source>
</evidence>
<gene>
    <name evidence="3" type="ORF">SAMN02746011_01184</name>
</gene>
<dbReference type="InterPro" id="IPR024498">
    <property type="entry name" value="DUF2786"/>
</dbReference>
<organism evidence="3 4">
    <name type="scientific">Globicatella sulfidifaciens DSM 15739</name>
    <dbReference type="NCBI Taxonomy" id="1121925"/>
    <lineage>
        <taxon>Bacteria</taxon>
        <taxon>Bacillati</taxon>
        <taxon>Bacillota</taxon>
        <taxon>Bacilli</taxon>
        <taxon>Lactobacillales</taxon>
        <taxon>Aerococcaceae</taxon>
        <taxon>Globicatella</taxon>
    </lineage>
</organism>
<evidence type="ECO:0000259" key="2">
    <source>
        <dbReference type="Pfam" id="PF23771"/>
    </source>
</evidence>
<evidence type="ECO:0000313" key="3">
    <source>
        <dbReference type="EMBL" id="SJZ57542.1"/>
    </source>
</evidence>
<sequence>MIANDKILEKIRNLLELAEDGGNDEESQTALIMAQKLMLKHKISQNELSKSDKQEIVLRSLSVYKRLYWWEKSLAMVIADNFRVMLYVQSNRLPHQTSTVRKIVFMGFPEDTDLAYEIFHLAADSMRYHASNHLKAIQKENKNVALVELRKAYYKGFIDGLEEKFAAQREEMQTENDAYALVIQVPDEVKKAFRDQVGGQKLSYKAPRYTKADAAYSEGYIKGNTVSLNRQYLENHES</sequence>
<dbReference type="OrthoDB" id="1808266at2"/>
<reference evidence="4" key="1">
    <citation type="submission" date="2017-02" db="EMBL/GenBank/DDBJ databases">
        <authorList>
            <person name="Varghese N."/>
            <person name="Submissions S."/>
        </authorList>
    </citation>
    <scope>NUCLEOTIDE SEQUENCE [LARGE SCALE GENOMIC DNA]</scope>
    <source>
        <strain evidence="4">DSM 15739</strain>
    </source>
</reference>
<dbReference type="AlphaFoldDB" id="A0A1T4LS39"/>
<dbReference type="Proteomes" id="UP000189941">
    <property type="component" value="Unassembled WGS sequence"/>
</dbReference>
<dbReference type="RefSeq" id="WP_078755932.1">
    <property type="nucleotide sequence ID" value="NZ_FUWO01000009.1"/>
</dbReference>
<feature type="domain" description="DUF2786" evidence="1">
    <location>
        <begin position="6"/>
        <end position="45"/>
    </location>
</feature>
<dbReference type="Pfam" id="PF10979">
    <property type="entry name" value="DUF2786"/>
    <property type="match status" value="1"/>
</dbReference>
<accession>A0A1T4LS39</accession>
<protein>
    <submittedName>
        <fullName evidence="3">Uncharacterized protein</fullName>
    </submittedName>
</protein>
<dbReference type="InterPro" id="IPR055592">
    <property type="entry name" value="DUF7168"/>
</dbReference>
<dbReference type="EMBL" id="FUWO01000009">
    <property type="protein sequence ID" value="SJZ57542.1"/>
    <property type="molecule type" value="Genomic_DNA"/>
</dbReference>